<reference evidence="1 2" key="1">
    <citation type="journal article" date="2012" name="J. Bacteriol.">
        <title>Genome Sequence of Pectin-Degrading Alishewanella agri, Isolated from Landfill Soil.</title>
        <authorList>
            <person name="Kim J."/>
            <person name="Jung J."/>
            <person name="Sung J.S."/>
            <person name="Chun J."/>
            <person name="Park W."/>
        </authorList>
    </citation>
    <scope>NUCLEOTIDE SEQUENCE [LARGE SCALE GENOMIC DNA]</scope>
    <source>
        <strain evidence="1 2">BL06</strain>
    </source>
</reference>
<proteinExistence type="predicted"/>
<dbReference type="GO" id="GO:0016020">
    <property type="term" value="C:membrane"/>
    <property type="evidence" value="ECO:0007669"/>
    <property type="project" value="InterPro"/>
</dbReference>
<dbReference type="InterPro" id="IPR002758">
    <property type="entry name" value="Cation_antiport_E"/>
</dbReference>
<dbReference type="AlphaFoldDB" id="I9DTA4"/>
<sequence>MTITLWLFLRRSLWFGLVAAACWAVLTANSGWGFFTLLLPLLLLWQWHYPLPMPALRWRYLPACLLLFGRQLLLGGFDVAVRALGWRPLDSSNFCHYQSQLTSPASRLLLASLISLLPGTCTISLQPDGMLRLHVLDQTANWQQEIAALEWQLARLFGQSGSGEQP</sequence>
<dbReference type="Pfam" id="PF01899">
    <property type="entry name" value="MNHE"/>
    <property type="match status" value="1"/>
</dbReference>
<name>I9DTA4_9ALTE</name>
<comment type="caution">
    <text evidence="1">The sequence shown here is derived from an EMBL/GenBank/DDBJ whole genome shotgun (WGS) entry which is preliminary data.</text>
</comment>
<evidence type="ECO:0000313" key="2">
    <source>
        <dbReference type="Proteomes" id="UP000035062"/>
    </source>
</evidence>
<evidence type="ECO:0000313" key="1">
    <source>
        <dbReference type="EMBL" id="EIW89345.1"/>
    </source>
</evidence>
<organism evidence="1 2">
    <name type="scientific">Alishewanella agri BL06</name>
    <dbReference type="NCBI Taxonomy" id="1195246"/>
    <lineage>
        <taxon>Bacteria</taxon>
        <taxon>Pseudomonadati</taxon>
        <taxon>Pseudomonadota</taxon>
        <taxon>Gammaproteobacteria</taxon>
        <taxon>Alteromonadales</taxon>
        <taxon>Alteromonadaceae</taxon>
        <taxon>Alishewanella</taxon>
    </lineage>
</organism>
<gene>
    <name evidence="1" type="ORF">AGRI_04567</name>
</gene>
<protein>
    <submittedName>
        <fullName evidence="1">Multisubunit sodium/proton antiporter subunit MrpE</fullName>
    </submittedName>
</protein>
<keyword evidence="2" id="KW-1185">Reference proteome</keyword>
<dbReference type="Proteomes" id="UP000035062">
    <property type="component" value="Unassembled WGS sequence"/>
</dbReference>
<dbReference type="RefSeq" id="WP_008983835.1">
    <property type="nucleotide sequence ID" value="NZ_AKKU01000011.1"/>
</dbReference>
<accession>I9DTA4</accession>
<dbReference type="PATRIC" id="fig|1195246.3.peg.899"/>
<dbReference type="STRING" id="1195246.AGRI_04567"/>
<dbReference type="EMBL" id="AKKU01000011">
    <property type="protein sequence ID" value="EIW89345.1"/>
    <property type="molecule type" value="Genomic_DNA"/>
</dbReference>
<dbReference type="GO" id="GO:0008324">
    <property type="term" value="F:monoatomic cation transmembrane transporter activity"/>
    <property type="evidence" value="ECO:0007669"/>
    <property type="project" value="InterPro"/>
</dbReference>
<dbReference type="eggNOG" id="COG1863">
    <property type="taxonomic scope" value="Bacteria"/>
</dbReference>